<evidence type="ECO:0000256" key="3">
    <source>
        <dbReference type="ARBA" id="ARBA00022737"/>
    </source>
</evidence>
<dbReference type="FunFam" id="3.30.160.60:FF:000340">
    <property type="entry name" value="zinc finger protein 473 isoform X1"/>
    <property type="match status" value="1"/>
</dbReference>
<keyword evidence="13" id="KW-1185">Reference proteome</keyword>
<evidence type="ECO:0000259" key="11">
    <source>
        <dbReference type="PROSITE" id="PS50157"/>
    </source>
</evidence>
<feature type="domain" description="C2H2-type" evidence="11">
    <location>
        <begin position="419"/>
        <end position="448"/>
    </location>
</feature>
<dbReference type="AlphaFoldDB" id="A0A1G4MKH7"/>
<dbReference type="SUPFAM" id="SSF57667">
    <property type="entry name" value="beta-beta-alpha zinc fingers"/>
    <property type="match status" value="1"/>
</dbReference>
<feature type="region of interest" description="Disordered" evidence="10">
    <location>
        <begin position="40"/>
        <end position="63"/>
    </location>
</feature>
<dbReference type="EMBL" id="LT598491">
    <property type="protein sequence ID" value="SCW04381.1"/>
    <property type="molecule type" value="Genomic_DNA"/>
</dbReference>
<keyword evidence="6" id="KW-0539">Nucleus</keyword>
<dbReference type="InterPro" id="IPR036236">
    <property type="entry name" value="Znf_C2H2_sf"/>
</dbReference>
<accession>A0A1G4MKH7</accession>
<dbReference type="PROSITE" id="PS50157">
    <property type="entry name" value="ZINC_FINGER_C2H2_2"/>
    <property type="match status" value="2"/>
</dbReference>
<evidence type="ECO:0000256" key="10">
    <source>
        <dbReference type="SAM" id="MobiDB-lite"/>
    </source>
</evidence>
<evidence type="ECO:0000256" key="4">
    <source>
        <dbReference type="ARBA" id="ARBA00022771"/>
    </source>
</evidence>
<protein>
    <recommendedName>
        <fullName evidence="8">pH-response transcription factor pacC/RIM101</fullName>
    </recommendedName>
</protein>
<dbReference type="FunFam" id="3.30.160.60:FF:001102">
    <property type="entry name" value="Transcription factor IIIA"/>
    <property type="match status" value="1"/>
</dbReference>
<dbReference type="PANTHER" id="PTHR14003">
    <property type="entry name" value="TRANSCRIPTIONAL REPRESSOR PROTEIN YY"/>
    <property type="match status" value="1"/>
</dbReference>
<gene>
    <name evidence="12" type="ORF">LAFE_0H12266G</name>
</gene>
<dbReference type="Gene3D" id="3.30.160.60">
    <property type="entry name" value="Classic Zinc Finger"/>
    <property type="match status" value="2"/>
</dbReference>
<keyword evidence="2" id="KW-0479">Metal-binding</keyword>
<dbReference type="OrthoDB" id="6077919at2759"/>
<evidence type="ECO:0000256" key="6">
    <source>
        <dbReference type="ARBA" id="ARBA00023242"/>
    </source>
</evidence>
<keyword evidence="3" id="KW-0677">Repeat</keyword>
<dbReference type="GO" id="GO:0005634">
    <property type="term" value="C:nucleus"/>
    <property type="evidence" value="ECO:0007669"/>
    <property type="project" value="UniProtKB-SubCell"/>
</dbReference>
<comment type="subcellular location">
    <subcellularLocation>
        <location evidence="1">Nucleus</location>
    </subcellularLocation>
</comment>
<keyword evidence="5" id="KW-0862">Zinc</keyword>
<evidence type="ECO:0000313" key="13">
    <source>
        <dbReference type="Proteomes" id="UP000190831"/>
    </source>
</evidence>
<dbReference type="GO" id="GO:0000981">
    <property type="term" value="F:DNA-binding transcription factor activity, RNA polymerase II-specific"/>
    <property type="evidence" value="ECO:0007669"/>
    <property type="project" value="TreeGrafter"/>
</dbReference>
<evidence type="ECO:0000256" key="8">
    <source>
        <dbReference type="ARBA" id="ARBA00039490"/>
    </source>
</evidence>
<name>A0A1G4MKH7_LACFM</name>
<evidence type="ECO:0000256" key="9">
    <source>
        <dbReference type="PROSITE-ProRule" id="PRU00042"/>
    </source>
</evidence>
<sequence length="461" mass="49748">MHVVVNRSAELSGSAYARLELMNGLQRLGLGSAHERASPFDACRPECSRPPLESGASRARNGSEWGQNRLLRLRAQRAQDVSRSTRSRVFIRGEVAAKLLRSVQLRARQRAPLSFERHADKSGCPCRSGFHRTQRRWSAAALRSTRVRARARASGMSQLGNAITYIYKSAGCGGPGQARAAGSAGSQKLHQLPKPCEPSTSHFAIDLPNSCAVERDRDTQPDPDDHAEPVPWRWDREVDHPIAQMPQIHVPARARDRSPHERARSLTEILRDVKKPEIHTRRYTNFVLMSKPTVTIPPAIPVAATTPPILPLTPVSAQPLLLPLPLDSVAGGSGGGAGNTSSIGSVGGSGGVTPPRAACEFSADADPHASLAPVLRQHPGVGGRPASATLHECLVCGKRFSRPSALNTHALIHTGDQPFCCDEPGCGKRFNVKSNLIRHKKIHAKEPRAGAHGHRGLADNM</sequence>
<dbReference type="GO" id="GO:0000978">
    <property type="term" value="F:RNA polymerase II cis-regulatory region sequence-specific DNA binding"/>
    <property type="evidence" value="ECO:0007669"/>
    <property type="project" value="TreeGrafter"/>
</dbReference>
<organism evidence="12 13">
    <name type="scientific">Lachancea fermentati</name>
    <name type="common">Zygosaccharomyces fermentati</name>
    <dbReference type="NCBI Taxonomy" id="4955"/>
    <lineage>
        <taxon>Eukaryota</taxon>
        <taxon>Fungi</taxon>
        <taxon>Dikarya</taxon>
        <taxon>Ascomycota</taxon>
        <taxon>Saccharomycotina</taxon>
        <taxon>Saccharomycetes</taxon>
        <taxon>Saccharomycetales</taxon>
        <taxon>Saccharomycetaceae</taxon>
        <taxon>Lachancea</taxon>
    </lineage>
</organism>
<dbReference type="InterPro" id="IPR013087">
    <property type="entry name" value="Znf_C2H2_type"/>
</dbReference>
<dbReference type="Pfam" id="PF00096">
    <property type="entry name" value="zf-C2H2"/>
    <property type="match status" value="2"/>
</dbReference>
<comment type="similarity">
    <text evidence="7">Belongs to the pacC/RIM101 family.</text>
</comment>
<dbReference type="PROSITE" id="PS00028">
    <property type="entry name" value="ZINC_FINGER_C2H2_1"/>
    <property type="match status" value="2"/>
</dbReference>
<evidence type="ECO:0000256" key="5">
    <source>
        <dbReference type="ARBA" id="ARBA00022833"/>
    </source>
</evidence>
<evidence type="ECO:0000256" key="2">
    <source>
        <dbReference type="ARBA" id="ARBA00022723"/>
    </source>
</evidence>
<proteinExistence type="inferred from homology"/>
<dbReference type="GO" id="GO:0008270">
    <property type="term" value="F:zinc ion binding"/>
    <property type="evidence" value="ECO:0007669"/>
    <property type="project" value="UniProtKB-KW"/>
</dbReference>
<dbReference type="PANTHER" id="PTHR14003:SF19">
    <property type="entry name" value="YY2 TRANSCRIPTION FACTOR"/>
    <property type="match status" value="1"/>
</dbReference>
<evidence type="ECO:0000313" key="12">
    <source>
        <dbReference type="EMBL" id="SCW04381.1"/>
    </source>
</evidence>
<evidence type="ECO:0000256" key="1">
    <source>
        <dbReference type="ARBA" id="ARBA00004123"/>
    </source>
</evidence>
<reference evidence="12 13" key="1">
    <citation type="submission" date="2016-03" db="EMBL/GenBank/DDBJ databases">
        <authorList>
            <person name="Devillers H."/>
        </authorList>
    </citation>
    <scope>NUCLEOTIDE SEQUENCE [LARGE SCALE GENOMIC DNA]</scope>
    <source>
        <strain evidence="12">CBS 6772</strain>
    </source>
</reference>
<evidence type="ECO:0000256" key="7">
    <source>
        <dbReference type="ARBA" id="ARBA00038089"/>
    </source>
</evidence>
<dbReference type="Proteomes" id="UP000190831">
    <property type="component" value="Chromosome H"/>
</dbReference>
<dbReference type="SMART" id="SM00355">
    <property type="entry name" value="ZnF_C2H2"/>
    <property type="match status" value="2"/>
</dbReference>
<keyword evidence="4 9" id="KW-0863">Zinc-finger</keyword>
<dbReference type="GO" id="GO:0000785">
    <property type="term" value="C:chromatin"/>
    <property type="evidence" value="ECO:0007669"/>
    <property type="project" value="TreeGrafter"/>
</dbReference>
<dbReference type="GO" id="GO:0005667">
    <property type="term" value="C:transcription regulator complex"/>
    <property type="evidence" value="ECO:0007669"/>
    <property type="project" value="TreeGrafter"/>
</dbReference>
<feature type="domain" description="C2H2-type" evidence="11">
    <location>
        <begin position="391"/>
        <end position="418"/>
    </location>
</feature>